<evidence type="ECO:0000313" key="5">
    <source>
        <dbReference type="Proteomes" id="UP001596157"/>
    </source>
</evidence>
<dbReference type="Pfam" id="PF06722">
    <property type="entry name" value="EryCIII-like_C"/>
    <property type="match status" value="1"/>
</dbReference>
<dbReference type="NCBIfam" id="TIGR01426">
    <property type="entry name" value="MGT"/>
    <property type="match status" value="1"/>
</dbReference>
<reference evidence="5" key="1">
    <citation type="journal article" date="2019" name="Int. J. Syst. Evol. Microbiol.">
        <title>The Global Catalogue of Microorganisms (GCM) 10K type strain sequencing project: providing services to taxonomists for standard genome sequencing and annotation.</title>
        <authorList>
            <consortium name="The Broad Institute Genomics Platform"/>
            <consortium name="The Broad Institute Genome Sequencing Center for Infectious Disease"/>
            <person name="Wu L."/>
            <person name="Ma J."/>
        </authorList>
    </citation>
    <scope>NUCLEOTIDE SEQUENCE [LARGE SCALE GENOMIC DNA]</scope>
    <source>
        <strain evidence="5">CCUG 59778</strain>
    </source>
</reference>
<accession>A0ABW0EWA1</accession>
<gene>
    <name evidence="4" type="ORF">ACFPM7_25310</name>
</gene>
<evidence type="ECO:0000313" key="4">
    <source>
        <dbReference type="EMBL" id="MFC5290385.1"/>
    </source>
</evidence>
<dbReference type="InterPro" id="IPR010610">
    <property type="entry name" value="EryCIII-like_C"/>
</dbReference>
<organism evidence="4 5">
    <name type="scientific">Actinokineospora guangxiensis</name>
    <dbReference type="NCBI Taxonomy" id="1490288"/>
    <lineage>
        <taxon>Bacteria</taxon>
        <taxon>Bacillati</taxon>
        <taxon>Actinomycetota</taxon>
        <taxon>Actinomycetes</taxon>
        <taxon>Pseudonocardiales</taxon>
        <taxon>Pseudonocardiaceae</taxon>
        <taxon>Actinokineospora</taxon>
    </lineage>
</organism>
<dbReference type="Proteomes" id="UP001596157">
    <property type="component" value="Unassembled WGS sequence"/>
</dbReference>
<evidence type="ECO:0000259" key="3">
    <source>
        <dbReference type="Pfam" id="PF06722"/>
    </source>
</evidence>
<comment type="caution">
    <text evidence="4">The sequence shown here is derived from an EMBL/GenBank/DDBJ whole genome shotgun (WGS) entry which is preliminary data.</text>
</comment>
<feature type="domain" description="Erythromycin biosynthesis protein CIII-like C-terminal" evidence="3">
    <location>
        <begin position="265"/>
        <end position="376"/>
    </location>
</feature>
<keyword evidence="2" id="KW-0808">Transferase</keyword>
<evidence type="ECO:0000256" key="2">
    <source>
        <dbReference type="ARBA" id="ARBA00022679"/>
    </source>
</evidence>
<evidence type="ECO:0000256" key="1">
    <source>
        <dbReference type="ARBA" id="ARBA00009995"/>
    </source>
</evidence>
<dbReference type="InterPro" id="IPR050426">
    <property type="entry name" value="Glycosyltransferase_28"/>
</dbReference>
<comment type="similarity">
    <text evidence="1">Belongs to the UDP-glycosyltransferase family.</text>
</comment>
<dbReference type="PANTHER" id="PTHR48050">
    <property type="entry name" value="STEROL 3-BETA-GLUCOSYLTRANSFERASE"/>
    <property type="match status" value="1"/>
</dbReference>
<dbReference type="InterPro" id="IPR002213">
    <property type="entry name" value="UDP_glucos_trans"/>
</dbReference>
<dbReference type="SUPFAM" id="SSF53756">
    <property type="entry name" value="UDP-Glycosyltransferase/glycogen phosphorylase"/>
    <property type="match status" value="1"/>
</dbReference>
<protein>
    <submittedName>
        <fullName evidence="4">Macrolide family glycosyltransferase</fullName>
    </submittedName>
</protein>
<dbReference type="RefSeq" id="WP_378250274.1">
    <property type="nucleotide sequence ID" value="NZ_JBHSKF010000016.1"/>
</dbReference>
<dbReference type="InterPro" id="IPR006326">
    <property type="entry name" value="UDPGT_MGT-like"/>
</dbReference>
<proteinExistence type="inferred from homology"/>
<dbReference type="Gene3D" id="3.40.50.2000">
    <property type="entry name" value="Glycogen Phosphorylase B"/>
    <property type="match status" value="2"/>
</dbReference>
<dbReference type="PANTHER" id="PTHR48050:SF13">
    <property type="entry name" value="STEROL 3-BETA-GLUCOSYLTRANSFERASE UGT80A2"/>
    <property type="match status" value="1"/>
</dbReference>
<dbReference type="CDD" id="cd03784">
    <property type="entry name" value="GT1_Gtf-like"/>
    <property type="match status" value="1"/>
</dbReference>
<keyword evidence="5" id="KW-1185">Reference proteome</keyword>
<dbReference type="EMBL" id="JBHSKF010000016">
    <property type="protein sequence ID" value="MFC5290385.1"/>
    <property type="molecule type" value="Genomic_DNA"/>
</dbReference>
<sequence>MPGHVLVMGIPAHGHMRPVLAVVEELVRRGVRVSVLATAEFVAAVEGIGADAVVYQTQMADWLGAGRMGNADPDADSLAWSRVLFFIEASHLADKALEHFAADVPDLVLYDMSVAPAGRALGHLWGRPVVQSTPSFGSNARYSQVDVVLAAAGVGPGHPAGAELRKLASEFAERHRLPHSPESLVDWAADDAVVYVPKEFQVAADGFDDRTAFVGPCLGAGDLNGEWSPEDGRPLVVVSMGTTVNGGTAFFREVADAFAGEPWTVVMTLGASADDLGPLPPNVSAHAWIPQLAVLEHAAAFVTSGGLGSVTMALRQGVPMVVVPKIPECKVVARRVAALGLGTVVASAEATGPRLRTAVADLLADAATRERVAAMGERTREAGGARAAAALVESRLAVPAG</sequence>
<name>A0ABW0EWA1_9PSEU</name>